<feature type="compositionally biased region" description="Low complexity" evidence="1">
    <location>
        <begin position="126"/>
        <end position="157"/>
    </location>
</feature>
<sequence length="563" mass="58289">MPRINKGLKQGLAGALALGAAAAVPTVMASSQAQQGLVPWQPGGGGGGGGGGCGGGSAATESAPPAAGGTAVAPPDWSLSRVLEQVLQQVRQLAVGGPQADEEAGSDEGEESWEDELPAADASDQASSLGPEAAVAAAAAAAAPSHAQQPQHAQQHGGRQRRRGRDFLSARRLAAEHPEDVRQLRQMTLDELTRLRAEDSSSSSSDSSSSAAATPVARRQQAQGRGGRQQAPQQLQAGEEAQQQQLPARLTDAELVRFAIMQGLLQAASPAERETKLREGAAAAARTALWLEQHPFSSDEELSRFAHLVRWEGPDAAGRPVLRILIGVAVTECRGNAALAFANAILTHMEQGVSSRLHDAPPQPEAASSSGSGSSTSPSLQFVISQPAEGHGLGQRGSGSGNGNSGGSTGGDCVVVEPPAASPEPAAAAASPPAAAHAAPMPHYSPEQVVVLMDCRGASTLNAARISWVFKAVASSLSHHYPGRLHELVLLDLPVVLSWMVKGVKQLVHPDTRGKFRVVHAGQQPAVQQAQQQHGSRPVLSSDPQCIAYSLPQLSRTSFWIDR</sequence>
<dbReference type="EMBL" id="LHPG02000002">
    <property type="protein sequence ID" value="PRW60524.1"/>
    <property type="molecule type" value="Genomic_DNA"/>
</dbReference>
<name>A0A2P6U2I6_CHLSO</name>
<dbReference type="PANTHER" id="PTHR47041">
    <property type="entry name" value="SEC14 CYTOSOLIC FACTOR FAMILY PROTEIN / PHOSPHOGLYCERIDE TRANSFER FAMILY PROTEIN"/>
    <property type="match status" value="1"/>
</dbReference>
<dbReference type="InterPro" id="IPR036865">
    <property type="entry name" value="CRAL-TRIO_dom_sf"/>
</dbReference>
<feature type="region of interest" description="Disordered" evidence="1">
    <location>
        <begin position="94"/>
        <end position="164"/>
    </location>
</feature>
<feature type="compositionally biased region" description="Low complexity" evidence="1">
    <location>
        <begin position="417"/>
        <end position="440"/>
    </location>
</feature>
<evidence type="ECO:0000259" key="3">
    <source>
        <dbReference type="PROSITE" id="PS50191"/>
    </source>
</evidence>
<feature type="compositionally biased region" description="Gly residues" evidence="1">
    <location>
        <begin position="391"/>
        <end position="410"/>
    </location>
</feature>
<dbReference type="OrthoDB" id="515434at2759"/>
<evidence type="ECO:0000313" key="4">
    <source>
        <dbReference type="EMBL" id="PRW60524.1"/>
    </source>
</evidence>
<accession>A0A2P6U2I6</accession>
<organism evidence="4 5">
    <name type="scientific">Chlorella sorokiniana</name>
    <name type="common">Freshwater green alga</name>
    <dbReference type="NCBI Taxonomy" id="3076"/>
    <lineage>
        <taxon>Eukaryota</taxon>
        <taxon>Viridiplantae</taxon>
        <taxon>Chlorophyta</taxon>
        <taxon>core chlorophytes</taxon>
        <taxon>Trebouxiophyceae</taxon>
        <taxon>Chlorellales</taxon>
        <taxon>Chlorellaceae</taxon>
        <taxon>Chlorella clade</taxon>
        <taxon>Chlorella</taxon>
    </lineage>
</organism>
<dbReference type="InterPro" id="IPR001251">
    <property type="entry name" value="CRAL-TRIO_dom"/>
</dbReference>
<dbReference type="Pfam" id="PF00650">
    <property type="entry name" value="CRAL_TRIO"/>
    <property type="match status" value="1"/>
</dbReference>
<feature type="signal peptide" evidence="2">
    <location>
        <begin position="1"/>
        <end position="23"/>
    </location>
</feature>
<dbReference type="Proteomes" id="UP000239899">
    <property type="component" value="Unassembled WGS sequence"/>
</dbReference>
<evidence type="ECO:0000256" key="1">
    <source>
        <dbReference type="SAM" id="MobiDB-lite"/>
    </source>
</evidence>
<feature type="compositionally biased region" description="Acidic residues" evidence="1">
    <location>
        <begin position="100"/>
        <end position="118"/>
    </location>
</feature>
<feature type="compositionally biased region" description="Low complexity" evidence="1">
    <location>
        <begin position="200"/>
        <end position="210"/>
    </location>
</feature>
<dbReference type="Gene3D" id="3.40.525.10">
    <property type="entry name" value="CRAL-TRIO lipid binding domain"/>
    <property type="match status" value="1"/>
</dbReference>
<feature type="compositionally biased region" description="Gly residues" evidence="1">
    <location>
        <begin position="42"/>
        <end position="57"/>
    </location>
</feature>
<gene>
    <name evidence="4" type="ORF">C2E21_1306</name>
</gene>
<feature type="region of interest" description="Disordered" evidence="1">
    <location>
        <begin position="353"/>
        <end position="440"/>
    </location>
</feature>
<dbReference type="PANTHER" id="PTHR47041:SF5">
    <property type="entry name" value="SEC14 CYTOSOLIC FACTOR FAMILY PROTEIN"/>
    <property type="match status" value="1"/>
</dbReference>
<feature type="compositionally biased region" description="Low complexity" evidence="1">
    <location>
        <begin position="217"/>
        <end position="246"/>
    </location>
</feature>
<keyword evidence="2" id="KW-0732">Signal</keyword>
<dbReference type="PROSITE" id="PS50191">
    <property type="entry name" value="CRAL_TRIO"/>
    <property type="match status" value="1"/>
</dbReference>
<proteinExistence type="predicted"/>
<feature type="domain" description="CRAL-TRIO" evidence="3">
    <location>
        <begin position="299"/>
        <end position="553"/>
    </location>
</feature>
<feature type="compositionally biased region" description="Low complexity" evidence="1">
    <location>
        <begin position="63"/>
        <end position="74"/>
    </location>
</feature>
<evidence type="ECO:0000256" key="2">
    <source>
        <dbReference type="SAM" id="SignalP"/>
    </source>
</evidence>
<feature type="chain" id="PRO_5015143538" evidence="2">
    <location>
        <begin position="24"/>
        <end position="563"/>
    </location>
</feature>
<reference evidence="4 5" key="1">
    <citation type="journal article" date="2018" name="Plant J.">
        <title>Genome sequences of Chlorella sorokiniana UTEX 1602 and Micractinium conductrix SAG 241.80: implications to maltose excretion by a green alga.</title>
        <authorList>
            <person name="Arriola M.B."/>
            <person name="Velmurugan N."/>
            <person name="Zhang Y."/>
            <person name="Plunkett M.H."/>
            <person name="Hondzo H."/>
            <person name="Barney B.M."/>
        </authorList>
    </citation>
    <scope>NUCLEOTIDE SEQUENCE [LARGE SCALE GENOMIC DNA]</scope>
    <source>
        <strain evidence="5">UTEX 1602</strain>
    </source>
</reference>
<protein>
    <submittedName>
        <fullName evidence="4">Sec14 cytosolic factor</fullName>
    </submittedName>
</protein>
<evidence type="ECO:0000313" key="5">
    <source>
        <dbReference type="Proteomes" id="UP000239899"/>
    </source>
</evidence>
<dbReference type="AlphaFoldDB" id="A0A2P6U2I6"/>
<keyword evidence="5" id="KW-1185">Reference proteome</keyword>
<feature type="compositionally biased region" description="Low complexity" evidence="1">
    <location>
        <begin position="368"/>
        <end position="379"/>
    </location>
</feature>
<feature type="region of interest" description="Disordered" evidence="1">
    <location>
        <begin position="36"/>
        <end position="74"/>
    </location>
</feature>
<dbReference type="SUPFAM" id="SSF52087">
    <property type="entry name" value="CRAL/TRIO domain"/>
    <property type="match status" value="1"/>
</dbReference>
<feature type="region of interest" description="Disordered" evidence="1">
    <location>
        <begin position="195"/>
        <end position="246"/>
    </location>
</feature>
<comment type="caution">
    <text evidence="4">The sequence shown here is derived from an EMBL/GenBank/DDBJ whole genome shotgun (WGS) entry which is preliminary data.</text>
</comment>